<organism evidence="3 4">
    <name type="scientific">Pararobbsia alpina</name>
    <dbReference type="NCBI Taxonomy" id="621374"/>
    <lineage>
        <taxon>Bacteria</taxon>
        <taxon>Pseudomonadati</taxon>
        <taxon>Pseudomonadota</taxon>
        <taxon>Betaproteobacteria</taxon>
        <taxon>Burkholderiales</taxon>
        <taxon>Burkholderiaceae</taxon>
        <taxon>Pararobbsia</taxon>
    </lineage>
</organism>
<evidence type="ECO:0000313" key="4">
    <source>
        <dbReference type="Proteomes" id="UP000494115"/>
    </source>
</evidence>
<keyword evidence="4" id="KW-1185">Reference proteome</keyword>
<feature type="transmembrane region" description="Helical" evidence="1">
    <location>
        <begin position="315"/>
        <end position="334"/>
    </location>
</feature>
<feature type="transmembrane region" description="Helical" evidence="1">
    <location>
        <begin position="204"/>
        <end position="221"/>
    </location>
</feature>
<feature type="transmembrane region" description="Helical" evidence="1">
    <location>
        <begin position="260"/>
        <end position="276"/>
    </location>
</feature>
<feature type="transmembrane region" description="Helical" evidence="1">
    <location>
        <begin position="142"/>
        <end position="163"/>
    </location>
</feature>
<dbReference type="Proteomes" id="UP000494115">
    <property type="component" value="Unassembled WGS sequence"/>
</dbReference>
<evidence type="ECO:0000259" key="2">
    <source>
        <dbReference type="Pfam" id="PF01757"/>
    </source>
</evidence>
<name>A0A6S7B8X6_9BURK</name>
<dbReference type="Pfam" id="PF01757">
    <property type="entry name" value="Acyl_transf_3"/>
    <property type="match status" value="1"/>
</dbReference>
<dbReference type="GO" id="GO:0016747">
    <property type="term" value="F:acyltransferase activity, transferring groups other than amino-acyl groups"/>
    <property type="evidence" value="ECO:0007669"/>
    <property type="project" value="InterPro"/>
</dbReference>
<feature type="transmembrane region" description="Helical" evidence="1">
    <location>
        <begin position="73"/>
        <end position="91"/>
    </location>
</feature>
<feature type="transmembrane region" description="Helical" evidence="1">
    <location>
        <begin position="233"/>
        <end position="253"/>
    </location>
</feature>
<dbReference type="RefSeq" id="WP_246257125.1">
    <property type="nucleotide sequence ID" value="NZ_CADIKM010000005.1"/>
</dbReference>
<reference evidence="3 4" key="1">
    <citation type="submission" date="2020-04" db="EMBL/GenBank/DDBJ databases">
        <authorList>
            <person name="De Canck E."/>
        </authorList>
    </citation>
    <scope>NUCLEOTIDE SEQUENCE [LARGE SCALE GENOMIC DNA]</scope>
    <source>
        <strain evidence="3 4">LMG 28138</strain>
    </source>
</reference>
<feature type="transmembrane region" description="Helical" evidence="1">
    <location>
        <begin position="35"/>
        <end position="52"/>
    </location>
</feature>
<keyword evidence="1" id="KW-1133">Transmembrane helix</keyword>
<evidence type="ECO:0000313" key="3">
    <source>
        <dbReference type="EMBL" id="CAB3783142.1"/>
    </source>
</evidence>
<feature type="domain" description="Acyltransferase 3" evidence="2">
    <location>
        <begin position="32"/>
        <end position="354"/>
    </location>
</feature>
<evidence type="ECO:0000256" key="1">
    <source>
        <dbReference type="SAM" id="Phobius"/>
    </source>
</evidence>
<feature type="transmembrane region" description="Helical" evidence="1">
    <location>
        <begin position="111"/>
        <end position="130"/>
    </location>
</feature>
<dbReference type="AlphaFoldDB" id="A0A6S7B8X6"/>
<keyword evidence="1" id="KW-0472">Membrane</keyword>
<keyword evidence="1" id="KW-0812">Transmembrane</keyword>
<dbReference type="EMBL" id="CADIKM010000005">
    <property type="protein sequence ID" value="CAB3783142.1"/>
    <property type="molecule type" value="Genomic_DNA"/>
</dbReference>
<sequence length="385" mass="42190">MMRLRDGLPGCTAFDDAIMLSLSSALARGKNNFDLIRLLAALAVMFGHSYVLQLPGGQHDPVAQLFGRESCGSLAVFAFFLMSGILISASFDRQRSVPRFLALRVARIWPALAGCSLFAVFIVGPLFSTWATRDYFASPDTWYFLGHMLTIVHGLGWLLPGVFANNPFVGAINAAVWTLPLELKCYLVVLAAGAVGLTGTRRRMTLAVTLAFVGFGLLLRHPPSNVLLGDLTVLQAGYSFWPVPFFLAGMLLYGWREQIVLHWGIAFVFAGAYLALRDAAAGALAFYLAFGYGVLWIGTLPALQRFAPRHDYSYGIYVYGFMIQQCIASIAPGLAHLRAFLVALPIVFACAAFSWHVIESPALRLRRHLIERRTAASKKFASQST</sequence>
<feature type="transmembrane region" description="Helical" evidence="1">
    <location>
        <begin position="282"/>
        <end position="303"/>
    </location>
</feature>
<accession>A0A6S7B8X6</accession>
<proteinExistence type="predicted"/>
<protein>
    <recommendedName>
        <fullName evidence="2">Acyltransferase 3 domain-containing protein</fullName>
    </recommendedName>
</protein>
<gene>
    <name evidence="3" type="ORF">LMG28138_01580</name>
</gene>
<feature type="transmembrane region" description="Helical" evidence="1">
    <location>
        <begin position="340"/>
        <end position="358"/>
    </location>
</feature>
<dbReference type="InterPro" id="IPR002656">
    <property type="entry name" value="Acyl_transf_3_dom"/>
</dbReference>